<organism evidence="2 3">
    <name type="scientific">Bradyrhizobium brasilense</name>
    <dbReference type="NCBI Taxonomy" id="1419277"/>
    <lineage>
        <taxon>Bacteria</taxon>
        <taxon>Pseudomonadati</taxon>
        <taxon>Pseudomonadota</taxon>
        <taxon>Alphaproteobacteria</taxon>
        <taxon>Hyphomicrobiales</taxon>
        <taxon>Nitrobacteraceae</taxon>
        <taxon>Bradyrhizobium</taxon>
    </lineage>
</organism>
<sequence>MTGDEVRDQAQSGGGVGLCDENLALHRSAIQSRITFQGLATRPFEGLSWDYFLADVELEARAARIGMRDTTIASYCDTIQLLPAAAIVRLDAALSVYFLPPEPESEAHVDYLLRPLDAATAKRMRQRRHAVHAMQAVAQQQEEARKKAAAPDEELKSQYWPCPHAALSTEPDDFLLWIKDQTPDTWHVIVDSWDHNSDDRDSVIEWIFEQPNCDLGTAAQYFFIAALGLANEEPAQLSSGYRRKWHLMKRVADNWQRGHYLRNELQPSVQPSDVQYYDELVARREASGRPLPWTVPGPKLRRFGGRQANSAYFYEDCQLRLGFTAWKQQREQLGCGGDFPRCCQE</sequence>
<dbReference type="RefSeq" id="WP_076829034.1">
    <property type="nucleotide sequence ID" value="NZ_MPVQ01000055.1"/>
</dbReference>
<name>A0ABY8J9H9_9BRAD</name>
<keyword evidence="3" id="KW-1185">Reference proteome</keyword>
<gene>
    <name evidence="2" type="ORF">QA636_32670</name>
</gene>
<reference evidence="2 3" key="1">
    <citation type="submission" date="2023-04" db="EMBL/GenBank/DDBJ databases">
        <title>Australian commercial rhizobial inoculants.</title>
        <authorList>
            <person name="Kohlmeier M.G."/>
            <person name="O'Hara G.W."/>
            <person name="Colombi E."/>
            <person name="Ramsay J.P."/>
            <person name="Terpolilli J."/>
        </authorList>
    </citation>
    <scope>NUCLEOTIDE SEQUENCE [LARGE SCALE GENOMIC DNA]</scope>
    <source>
        <strain evidence="2 3">CB627</strain>
    </source>
</reference>
<evidence type="ECO:0000313" key="3">
    <source>
        <dbReference type="Proteomes" id="UP001221546"/>
    </source>
</evidence>
<dbReference type="InterPro" id="IPR025369">
    <property type="entry name" value="DUF4274"/>
</dbReference>
<protein>
    <submittedName>
        <fullName evidence="2">DUF4274 domain-containing protein</fullName>
    </submittedName>
</protein>
<evidence type="ECO:0000259" key="1">
    <source>
        <dbReference type="Pfam" id="PF14096"/>
    </source>
</evidence>
<accession>A0ABY8J9H9</accession>
<dbReference type="EMBL" id="CP121646">
    <property type="protein sequence ID" value="WFU62214.1"/>
    <property type="molecule type" value="Genomic_DNA"/>
</dbReference>
<dbReference type="Proteomes" id="UP001221546">
    <property type="component" value="Chromosome"/>
</dbReference>
<evidence type="ECO:0000313" key="2">
    <source>
        <dbReference type="EMBL" id="WFU62214.1"/>
    </source>
</evidence>
<proteinExistence type="predicted"/>
<dbReference type="Pfam" id="PF14096">
    <property type="entry name" value="DUF4274"/>
    <property type="match status" value="1"/>
</dbReference>
<feature type="domain" description="DUF4274" evidence="1">
    <location>
        <begin position="181"/>
        <end position="252"/>
    </location>
</feature>